<feature type="transmembrane region" description="Helical" evidence="1">
    <location>
        <begin position="103"/>
        <end position="123"/>
    </location>
</feature>
<reference evidence="3" key="1">
    <citation type="journal article" date="2010" name="Genome Biol.">
        <title>Genome sequence of the necrotrophic plant pathogen Pythium ultimum reveals original pathogenicity mechanisms and effector repertoire.</title>
        <authorList>
            <person name="Levesque C.A."/>
            <person name="Brouwer H."/>
            <person name="Cano L."/>
            <person name="Hamilton J.P."/>
            <person name="Holt C."/>
            <person name="Huitema E."/>
            <person name="Raffaele S."/>
            <person name="Robideau G.P."/>
            <person name="Thines M."/>
            <person name="Win J."/>
            <person name="Zerillo M.M."/>
            <person name="Beakes G.W."/>
            <person name="Boore J.L."/>
            <person name="Busam D."/>
            <person name="Dumas B."/>
            <person name="Ferriera S."/>
            <person name="Fuerstenberg S.I."/>
            <person name="Gachon C.M."/>
            <person name="Gaulin E."/>
            <person name="Govers F."/>
            <person name="Grenville-Briggs L."/>
            <person name="Horner N."/>
            <person name="Hostetler J."/>
            <person name="Jiang R.H."/>
            <person name="Johnson J."/>
            <person name="Krajaejun T."/>
            <person name="Lin H."/>
            <person name="Meijer H.J."/>
            <person name="Moore B."/>
            <person name="Morris P."/>
            <person name="Phuntmart V."/>
            <person name="Puiu D."/>
            <person name="Shetty J."/>
            <person name="Stajich J.E."/>
            <person name="Tripathy S."/>
            <person name="Wawra S."/>
            <person name="van West P."/>
            <person name="Whitty B.R."/>
            <person name="Coutinho P.M."/>
            <person name="Henrissat B."/>
            <person name="Martin F."/>
            <person name="Thomas P.D."/>
            <person name="Tyler B.M."/>
            <person name="De Vries R.P."/>
            <person name="Kamoun S."/>
            <person name="Yandell M."/>
            <person name="Tisserat N."/>
            <person name="Buell C.R."/>
        </authorList>
    </citation>
    <scope>NUCLEOTIDE SEQUENCE</scope>
    <source>
        <strain evidence="3">DAOM:BR144</strain>
    </source>
</reference>
<reference evidence="3" key="2">
    <citation type="submission" date="2010-04" db="EMBL/GenBank/DDBJ databases">
        <authorList>
            <person name="Buell R."/>
            <person name="Hamilton J."/>
            <person name="Hostetler J."/>
        </authorList>
    </citation>
    <scope>NUCLEOTIDE SEQUENCE [LARGE SCALE GENOMIC DNA]</scope>
    <source>
        <strain evidence="3">DAOM:BR144</strain>
    </source>
</reference>
<dbReference type="Proteomes" id="UP000019132">
    <property type="component" value="Unassembled WGS sequence"/>
</dbReference>
<reference evidence="2" key="3">
    <citation type="submission" date="2015-02" db="UniProtKB">
        <authorList>
            <consortium name="EnsemblProtists"/>
        </authorList>
    </citation>
    <scope>IDENTIFICATION</scope>
    <source>
        <strain evidence="2">DAOM BR144</strain>
    </source>
</reference>
<keyword evidence="1" id="KW-0812">Transmembrane</keyword>
<dbReference type="EnsemblProtists" id="PYU1_T009380">
    <property type="protein sequence ID" value="PYU1_T009380"/>
    <property type="gene ID" value="PYU1_G009362"/>
</dbReference>
<feature type="transmembrane region" description="Helical" evidence="1">
    <location>
        <begin position="55"/>
        <end position="72"/>
    </location>
</feature>
<dbReference type="InParanoid" id="K3WWN2"/>
<proteinExistence type="predicted"/>
<keyword evidence="1" id="KW-1133">Transmembrane helix</keyword>
<evidence type="ECO:0000313" key="3">
    <source>
        <dbReference type="Proteomes" id="UP000019132"/>
    </source>
</evidence>
<sequence>MFITLQTTCAYLSIFDMLYWDSRCLTIFTGWVWLVWLLTLDALTPKVRALMKFKNWYAAPVLLFSISVQVFITEQVVNSTSIDIQDRVLWNPSFYGYSAEFRAVPFFLSRVVTLLLWSLRILWRLLTSDKDDLIMIQGSVDFFGTSKRRQALAFQYPCCRRSSPVRGPPTRILPHPS</sequence>
<organism evidence="2 3">
    <name type="scientific">Globisporangium ultimum (strain ATCC 200006 / CBS 805.95 / DAOM BR144)</name>
    <name type="common">Pythium ultimum</name>
    <dbReference type="NCBI Taxonomy" id="431595"/>
    <lineage>
        <taxon>Eukaryota</taxon>
        <taxon>Sar</taxon>
        <taxon>Stramenopiles</taxon>
        <taxon>Oomycota</taxon>
        <taxon>Peronosporomycetes</taxon>
        <taxon>Pythiales</taxon>
        <taxon>Pythiaceae</taxon>
        <taxon>Globisporangium</taxon>
    </lineage>
</organism>
<evidence type="ECO:0000256" key="1">
    <source>
        <dbReference type="SAM" id="Phobius"/>
    </source>
</evidence>
<accession>K3WWN2</accession>
<name>K3WWN2_GLOUD</name>
<dbReference type="AlphaFoldDB" id="K3WWN2"/>
<keyword evidence="1" id="KW-0472">Membrane</keyword>
<evidence type="ECO:0000313" key="2">
    <source>
        <dbReference type="EnsemblProtists" id="PYU1_T009380"/>
    </source>
</evidence>
<dbReference type="HOGENOM" id="CLU_1520830_0_0_1"/>
<protein>
    <submittedName>
        <fullName evidence="2">Uncharacterized protein</fullName>
    </submittedName>
</protein>
<dbReference type="VEuPathDB" id="FungiDB:PYU1_G009362"/>
<keyword evidence="3" id="KW-1185">Reference proteome</keyword>
<feature type="transmembrane region" description="Helical" evidence="1">
    <location>
        <begin position="25"/>
        <end position="43"/>
    </location>
</feature>
<dbReference type="EMBL" id="GL376622">
    <property type="status" value="NOT_ANNOTATED_CDS"/>
    <property type="molecule type" value="Genomic_DNA"/>
</dbReference>
<dbReference type="eggNOG" id="ENOG502RW0H">
    <property type="taxonomic scope" value="Eukaryota"/>
</dbReference>